<name>A0ABR7A6X8_9BURK</name>
<accession>A0ABR7A6X8</accession>
<dbReference type="SMART" id="SM00448">
    <property type="entry name" value="REC"/>
    <property type="match status" value="1"/>
</dbReference>
<evidence type="ECO:0000313" key="6">
    <source>
        <dbReference type="EMBL" id="MBC3932574.1"/>
    </source>
</evidence>
<evidence type="ECO:0000256" key="2">
    <source>
        <dbReference type="ARBA" id="ARBA00023012"/>
    </source>
</evidence>
<keyword evidence="2" id="KW-0902">Two-component regulatory system</keyword>
<feature type="compositionally biased region" description="Low complexity" evidence="4">
    <location>
        <begin position="129"/>
        <end position="140"/>
    </location>
</feature>
<dbReference type="EMBL" id="JACOGD010000006">
    <property type="protein sequence ID" value="MBC3932574.1"/>
    <property type="molecule type" value="Genomic_DNA"/>
</dbReference>
<feature type="region of interest" description="Disordered" evidence="4">
    <location>
        <begin position="129"/>
        <end position="150"/>
    </location>
</feature>
<evidence type="ECO:0000259" key="5">
    <source>
        <dbReference type="PROSITE" id="PS50110"/>
    </source>
</evidence>
<feature type="compositionally biased region" description="Polar residues" evidence="4">
    <location>
        <begin position="141"/>
        <end position="150"/>
    </location>
</feature>
<feature type="domain" description="Response regulatory" evidence="5">
    <location>
        <begin position="3"/>
        <end position="118"/>
    </location>
</feature>
<feature type="modified residue" description="4-aspartylphosphate" evidence="3">
    <location>
        <position position="53"/>
    </location>
</feature>
<sequence>MLKAVILDANAVARNLLTSVLNNGGHEVVGDANLAPASLARVIRLKPQIVCIDIGETNEEGLAIIDQLRRDLPKALLFLVSAKIDATILQAAQQRGVHGFIVKPFNSVAVLTSIRNIILRIAKQQRAAAQPPADTQDTAALDNSSAPDAV</sequence>
<protein>
    <submittedName>
        <fullName evidence="6">Response regulator</fullName>
    </submittedName>
</protein>
<keyword evidence="7" id="KW-1185">Reference proteome</keyword>
<evidence type="ECO:0000256" key="4">
    <source>
        <dbReference type="SAM" id="MobiDB-lite"/>
    </source>
</evidence>
<dbReference type="InterPro" id="IPR050595">
    <property type="entry name" value="Bact_response_regulator"/>
</dbReference>
<dbReference type="PANTHER" id="PTHR44591:SF14">
    <property type="entry name" value="PROTEIN PILG"/>
    <property type="match status" value="1"/>
</dbReference>
<dbReference type="SUPFAM" id="SSF52172">
    <property type="entry name" value="CheY-like"/>
    <property type="match status" value="1"/>
</dbReference>
<evidence type="ECO:0000256" key="3">
    <source>
        <dbReference type="PROSITE-ProRule" id="PRU00169"/>
    </source>
</evidence>
<organism evidence="6 7">
    <name type="scientific">Undibacterium curvum</name>
    <dbReference type="NCBI Taxonomy" id="2762294"/>
    <lineage>
        <taxon>Bacteria</taxon>
        <taxon>Pseudomonadati</taxon>
        <taxon>Pseudomonadota</taxon>
        <taxon>Betaproteobacteria</taxon>
        <taxon>Burkholderiales</taxon>
        <taxon>Oxalobacteraceae</taxon>
        <taxon>Undibacterium</taxon>
    </lineage>
</organism>
<proteinExistence type="predicted"/>
<dbReference type="Pfam" id="PF00072">
    <property type="entry name" value="Response_reg"/>
    <property type="match status" value="1"/>
</dbReference>
<dbReference type="Gene3D" id="3.40.50.2300">
    <property type="match status" value="1"/>
</dbReference>
<dbReference type="RefSeq" id="WP_186904210.1">
    <property type="nucleotide sequence ID" value="NZ_JACOGD010000006.1"/>
</dbReference>
<dbReference type="InterPro" id="IPR001789">
    <property type="entry name" value="Sig_transdc_resp-reg_receiver"/>
</dbReference>
<dbReference type="InterPro" id="IPR011006">
    <property type="entry name" value="CheY-like_superfamily"/>
</dbReference>
<keyword evidence="1 3" id="KW-0597">Phosphoprotein</keyword>
<reference evidence="6 7" key="1">
    <citation type="submission" date="2020-08" db="EMBL/GenBank/DDBJ databases">
        <title>Novel species isolated from subtropical streams in China.</title>
        <authorList>
            <person name="Lu H."/>
        </authorList>
    </citation>
    <scope>NUCLEOTIDE SEQUENCE [LARGE SCALE GENOMIC DNA]</scope>
    <source>
        <strain evidence="6 7">CY22W</strain>
    </source>
</reference>
<dbReference type="Proteomes" id="UP000654304">
    <property type="component" value="Unassembled WGS sequence"/>
</dbReference>
<dbReference type="PROSITE" id="PS50110">
    <property type="entry name" value="RESPONSE_REGULATORY"/>
    <property type="match status" value="1"/>
</dbReference>
<evidence type="ECO:0000256" key="1">
    <source>
        <dbReference type="ARBA" id="ARBA00022553"/>
    </source>
</evidence>
<comment type="caution">
    <text evidence="6">The sequence shown here is derived from an EMBL/GenBank/DDBJ whole genome shotgun (WGS) entry which is preliminary data.</text>
</comment>
<dbReference type="PANTHER" id="PTHR44591">
    <property type="entry name" value="STRESS RESPONSE REGULATOR PROTEIN 1"/>
    <property type="match status" value="1"/>
</dbReference>
<gene>
    <name evidence="6" type="ORF">H8K43_12875</name>
</gene>
<evidence type="ECO:0000313" key="7">
    <source>
        <dbReference type="Proteomes" id="UP000654304"/>
    </source>
</evidence>